<feature type="domain" description="Zn(2)-C6 fungal-type" evidence="4">
    <location>
        <begin position="33"/>
        <end position="66"/>
    </location>
</feature>
<dbReference type="CDD" id="cd12148">
    <property type="entry name" value="fungal_TF_MHR"/>
    <property type="match status" value="1"/>
</dbReference>
<dbReference type="PANTHER" id="PTHR46910">
    <property type="entry name" value="TRANSCRIPTION FACTOR PDR1"/>
    <property type="match status" value="1"/>
</dbReference>
<name>A0AAW0A2R9_9AGAR</name>
<dbReference type="PROSITE" id="PS00463">
    <property type="entry name" value="ZN2_CY6_FUNGAL_1"/>
    <property type="match status" value="1"/>
</dbReference>
<accession>A0AAW0A2R9</accession>
<proteinExistence type="predicted"/>
<dbReference type="InterPro" id="IPR001138">
    <property type="entry name" value="Zn2Cys6_DnaBD"/>
</dbReference>
<dbReference type="GO" id="GO:0006351">
    <property type="term" value="P:DNA-templated transcription"/>
    <property type="evidence" value="ECO:0007669"/>
    <property type="project" value="InterPro"/>
</dbReference>
<dbReference type="Proteomes" id="UP001362999">
    <property type="component" value="Unassembled WGS sequence"/>
</dbReference>
<keyword evidence="2" id="KW-0539">Nucleus</keyword>
<dbReference type="Pfam" id="PF04082">
    <property type="entry name" value="Fungal_trans"/>
    <property type="match status" value="1"/>
</dbReference>
<evidence type="ECO:0000256" key="2">
    <source>
        <dbReference type="ARBA" id="ARBA00023242"/>
    </source>
</evidence>
<dbReference type="GO" id="GO:0000981">
    <property type="term" value="F:DNA-binding transcription factor activity, RNA polymerase II-specific"/>
    <property type="evidence" value="ECO:0007669"/>
    <property type="project" value="InterPro"/>
</dbReference>
<dbReference type="GO" id="GO:0003677">
    <property type="term" value="F:DNA binding"/>
    <property type="evidence" value="ECO:0007669"/>
    <property type="project" value="InterPro"/>
</dbReference>
<evidence type="ECO:0000256" key="1">
    <source>
        <dbReference type="ARBA" id="ARBA00022723"/>
    </source>
</evidence>
<reference evidence="5 6" key="1">
    <citation type="journal article" date="2024" name="J Genomics">
        <title>Draft genome sequencing and assembly of Favolaschia claudopus CIRM-BRFM 2984 isolated from oak limbs.</title>
        <authorList>
            <person name="Navarro D."/>
            <person name="Drula E."/>
            <person name="Chaduli D."/>
            <person name="Cazenave R."/>
            <person name="Ahrendt S."/>
            <person name="Wang J."/>
            <person name="Lipzen A."/>
            <person name="Daum C."/>
            <person name="Barry K."/>
            <person name="Grigoriev I.V."/>
            <person name="Favel A."/>
            <person name="Rosso M.N."/>
            <person name="Martin F."/>
        </authorList>
    </citation>
    <scope>NUCLEOTIDE SEQUENCE [LARGE SCALE GENOMIC DNA]</scope>
    <source>
        <strain evidence="5 6">CIRM-BRFM 2984</strain>
    </source>
</reference>
<dbReference type="SMART" id="SM00906">
    <property type="entry name" value="Fungal_trans"/>
    <property type="match status" value="1"/>
</dbReference>
<feature type="compositionally biased region" description="Low complexity" evidence="3">
    <location>
        <begin position="104"/>
        <end position="131"/>
    </location>
</feature>
<dbReference type="InterPro" id="IPR007219">
    <property type="entry name" value="XnlR_reg_dom"/>
</dbReference>
<dbReference type="InterPro" id="IPR036864">
    <property type="entry name" value="Zn2-C6_fun-type_DNA-bd_sf"/>
</dbReference>
<dbReference type="AlphaFoldDB" id="A0AAW0A2R9"/>
<dbReference type="InterPro" id="IPR050987">
    <property type="entry name" value="AtrR-like"/>
</dbReference>
<feature type="compositionally biased region" description="Polar residues" evidence="3">
    <location>
        <begin position="132"/>
        <end position="147"/>
    </location>
</feature>
<protein>
    <submittedName>
        <fullName evidence="5">Zn(2)-C6 fungal-type domain-containing protein</fullName>
    </submittedName>
</protein>
<dbReference type="PANTHER" id="PTHR46910:SF38">
    <property type="entry name" value="ZN(2)-C6 FUNGAL-TYPE DOMAIN-CONTAINING PROTEIN"/>
    <property type="match status" value="1"/>
</dbReference>
<dbReference type="GO" id="GO:0008270">
    <property type="term" value="F:zinc ion binding"/>
    <property type="evidence" value="ECO:0007669"/>
    <property type="project" value="InterPro"/>
</dbReference>
<organism evidence="5 6">
    <name type="scientific">Favolaschia claudopus</name>
    <dbReference type="NCBI Taxonomy" id="2862362"/>
    <lineage>
        <taxon>Eukaryota</taxon>
        <taxon>Fungi</taxon>
        <taxon>Dikarya</taxon>
        <taxon>Basidiomycota</taxon>
        <taxon>Agaricomycotina</taxon>
        <taxon>Agaricomycetes</taxon>
        <taxon>Agaricomycetidae</taxon>
        <taxon>Agaricales</taxon>
        <taxon>Marasmiineae</taxon>
        <taxon>Mycenaceae</taxon>
        <taxon>Favolaschia</taxon>
    </lineage>
</organism>
<dbReference type="EMBL" id="JAWWNJ010000089">
    <property type="protein sequence ID" value="KAK7000136.1"/>
    <property type="molecule type" value="Genomic_DNA"/>
</dbReference>
<feature type="region of interest" description="Disordered" evidence="3">
    <location>
        <begin position="104"/>
        <end position="148"/>
    </location>
</feature>
<evidence type="ECO:0000313" key="6">
    <source>
        <dbReference type="Proteomes" id="UP001362999"/>
    </source>
</evidence>
<dbReference type="Pfam" id="PF00172">
    <property type="entry name" value="Zn_clus"/>
    <property type="match status" value="1"/>
</dbReference>
<keyword evidence="1" id="KW-0479">Metal-binding</keyword>
<comment type="caution">
    <text evidence="5">The sequence shown here is derived from an EMBL/GenBank/DDBJ whole genome shotgun (WGS) entry which is preliminary data.</text>
</comment>
<feature type="compositionally biased region" description="Low complexity" evidence="3">
    <location>
        <begin position="693"/>
        <end position="705"/>
    </location>
</feature>
<dbReference type="Gene3D" id="4.10.240.10">
    <property type="entry name" value="Zn(2)-C6 fungal-type DNA-binding domain"/>
    <property type="match status" value="1"/>
</dbReference>
<feature type="compositionally biased region" description="Polar residues" evidence="3">
    <location>
        <begin position="1"/>
        <end position="17"/>
    </location>
</feature>
<dbReference type="CDD" id="cd00067">
    <property type="entry name" value="GAL4"/>
    <property type="match status" value="1"/>
</dbReference>
<feature type="region of interest" description="Disordered" evidence="3">
    <location>
        <begin position="693"/>
        <end position="714"/>
    </location>
</feature>
<evidence type="ECO:0000256" key="3">
    <source>
        <dbReference type="SAM" id="MobiDB-lite"/>
    </source>
</evidence>
<keyword evidence="6" id="KW-1185">Reference proteome</keyword>
<gene>
    <name evidence="5" type="ORF">R3P38DRAFT_1842226</name>
</gene>
<dbReference type="PROSITE" id="PS50048">
    <property type="entry name" value="ZN2_CY6_FUNGAL_2"/>
    <property type="match status" value="1"/>
</dbReference>
<feature type="region of interest" description="Disordered" evidence="3">
    <location>
        <begin position="1"/>
        <end position="32"/>
    </location>
</feature>
<dbReference type="SMART" id="SM00066">
    <property type="entry name" value="GAL4"/>
    <property type="match status" value="1"/>
</dbReference>
<evidence type="ECO:0000313" key="5">
    <source>
        <dbReference type="EMBL" id="KAK7000136.1"/>
    </source>
</evidence>
<dbReference type="SUPFAM" id="SSF57701">
    <property type="entry name" value="Zn2/Cys6 DNA-binding domain"/>
    <property type="match status" value="1"/>
</dbReference>
<evidence type="ECO:0000259" key="4">
    <source>
        <dbReference type="PROSITE" id="PS50048"/>
    </source>
</evidence>
<sequence>MLSNENVDYSPTASSPESHPIPSQGKRRRLQPACDHCRRRRTRCNGIQATTNKCSKCAGDNVPCTYVGSDTGCSRTKSISTLETQLAESEALVRRLRAELALAHTSSASPSPSSISGSSSSSKQILDSSPSADNTHLTPTIANSSPHSLPDGAAASLYIMRAALRAIATPPFMPPEEAIEHFQLGYKPMKPYSTEPEVTQRWLGKSSSAPLVKVAADLKADVVKQELQEVALEHQPPDNTYNGGARWTSRRMQYWRRRPYLPSPSHTTTTFDFPPQPLMFDLVDLYFTHQNVYIPLLHRPTFEREVSSGLHLRDDAFAATLLLVCAIGSRWSDDPGIVEEGLACGWRWFNQTLKIPSSVGEHLFGQPRLYELQYFSLAVIFLEGSSASQACWMLVGFGFLLAQDIGVHRQKGAKQPPSVEGELFKRALWVLIYLDGQISSSLGRTCGTDYLDLDIGRPLEVDDEFWEDPIHPFEQPQGVPSTVTFFSCLLHLNHILSVGLTFLYPPPQARQHLFINSAWEEYLLVDLDSSLNDWLNRVPEHLRWDPARENQLFFDQSVALHAAYFHLQILIHRPFIPMLRKSTTTALPSLAICTNAARSCANIVDIQHQRNGTFPAPLNLGGVFTSAMILLLNVWSIRRKGMPQDVAREMMYVQKCMHVAKLCEVRWQAAGVLWDILSELASVGHLTLPTTANLSSSSSNVSTENNDTDDTIDMDPAQATRDLGFMLDMVDTMWANAPVGLDADVWGTYLNSFHDTPHGEGAGMMTTEY</sequence>